<dbReference type="EMBL" id="LUCM01007414">
    <property type="protein sequence ID" value="KAA0190027.1"/>
    <property type="molecule type" value="Genomic_DNA"/>
</dbReference>
<dbReference type="PROSITE" id="PS50035">
    <property type="entry name" value="PLD"/>
    <property type="match status" value="2"/>
</dbReference>
<sequence>CVLCLPNIGHDFTKQNALIYFFCQHLFRILNVLSALLIILGVCQAYLHRAITNRQTEATLSWTRDEMERLSRTSQCQVLLVESIPQNLSYSTDSPRHASTYFAWNLLLSQANRSISIASFYWSLLAESNFNETGAEEGRHIYEQLLEKSKNLNLTIAQSGPVRNDTELQQLEAAGAKIYWVNFAKILGRGILHTKLWTVDKKYSYLGSANMDWRSITQVKELGVLFLNCPMFVEDLDKIHTAYCLAADKVPNTWPSEVITRYNHSNPMRVSINGFPSRVYFTASPVEFNPPGRSYDLEAILRVIQSAEKYIYISVMDYSPEVINYKINSRSEFWPTIDNALREAAITRGVEVRLLISRWRYTFPSMTNYLMSLRQLNGVHGAQIRVRFFVVPSFTDQQLKIPHARVNHNKYMVTDKTAYIGTSNWSGDYFLYTGGAAFVVEEDKSTQTPPEGHSIEEQSIHDQLVNIFHRDWNSEYSFEQ</sequence>
<dbReference type="SUPFAM" id="SSF56024">
    <property type="entry name" value="Phospholipase D/nuclease"/>
    <property type="match status" value="2"/>
</dbReference>
<evidence type="ECO:0000259" key="3">
    <source>
        <dbReference type="PROSITE" id="PS50035"/>
    </source>
</evidence>
<evidence type="ECO:0000313" key="4">
    <source>
        <dbReference type="EMBL" id="KAA0190027.1"/>
    </source>
</evidence>
<keyword evidence="2" id="KW-0472">Membrane</keyword>
<evidence type="ECO:0000256" key="1">
    <source>
        <dbReference type="ARBA" id="ARBA00008664"/>
    </source>
</evidence>
<feature type="transmembrane region" description="Helical" evidence="2">
    <location>
        <begin position="26"/>
        <end position="47"/>
    </location>
</feature>
<dbReference type="InterPro" id="IPR050874">
    <property type="entry name" value="Diverse_PLD-related"/>
</dbReference>
<dbReference type="AlphaFoldDB" id="A0A8E0RQI4"/>
<evidence type="ECO:0000256" key="2">
    <source>
        <dbReference type="SAM" id="Phobius"/>
    </source>
</evidence>
<dbReference type="Proteomes" id="UP000728185">
    <property type="component" value="Unassembled WGS sequence"/>
</dbReference>
<dbReference type="PANTHER" id="PTHR10185:SF17">
    <property type="entry name" value="GM01519P-RELATED"/>
    <property type="match status" value="1"/>
</dbReference>
<keyword evidence="2" id="KW-1133">Transmembrane helix</keyword>
<dbReference type="OrthoDB" id="1923775at2759"/>
<dbReference type="InterPro" id="IPR001736">
    <property type="entry name" value="PLipase_D/transphosphatidylase"/>
</dbReference>
<comment type="caution">
    <text evidence="4">The sequence shown here is derived from an EMBL/GenBank/DDBJ whole genome shotgun (WGS) entry which is preliminary data.</text>
</comment>
<dbReference type="PANTHER" id="PTHR10185">
    <property type="entry name" value="PHOSPHOLIPASE D - RELATED"/>
    <property type="match status" value="1"/>
</dbReference>
<feature type="domain" description="PLD phosphodiesterase" evidence="3">
    <location>
        <begin position="188"/>
        <end position="215"/>
    </location>
</feature>
<dbReference type="Pfam" id="PF13918">
    <property type="entry name" value="PLDc_3"/>
    <property type="match status" value="1"/>
</dbReference>
<dbReference type="CDD" id="cd09107">
    <property type="entry name" value="PLDc_vPLD3_4_5_like_2"/>
    <property type="match status" value="1"/>
</dbReference>
<comment type="similarity">
    <text evidence="1">Belongs to the phospholipase D family.</text>
</comment>
<feature type="domain" description="PLD phosphodiesterase" evidence="3">
    <location>
        <begin position="403"/>
        <end position="429"/>
    </location>
</feature>
<dbReference type="Pfam" id="PF00614">
    <property type="entry name" value="PLDc"/>
    <property type="match status" value="1"/>
</dbReference>
<keyword evidence="5" id="KW-1185">Reference proteome</keyword>
<gene>
    <name evidence="4" type="ORF">FBUS_04301</name>
</gene>
<dbReference type="Gene3D" id="3.30.870.10">
    <property type="entry name" value="Endonuclease Chain A"/>
    <property type="match status" value="2"/>
</dbReference>
<dbReference type="GO" id="GO:0003824">
    <property type="term" value="F:catalytic activity"/>
    <property type="evidence" value="ECO:0007669"/>
    <property type="project" value="InterPro"/>
</dbReference>
<keyword evidence="2" id="KW-0812">Transmembrane</keyword>
<name>A0A8E0RQI4_9TREM</name>
<evidence type="ECO:0000313" key="5">
    <source>
        <dbReference type="Proteomes" id="UP000728185"/>
    </source>
</evidence>
<accession>A0A8E0RQI4</accession>
<organism evidence="4 5">
    <name type="scientific">Fasciolopsis buskii</name>
    <dbReference type="NCBI Taxonomy" id="27845"/>
    <lineage>
        <taxon>Eukaryota</taxon>
        <taxon>Metazoa</taxon>
        <taxon>Spiralia</taxon>
        <taxon>Lophotrochozoa</taxon>
        <taxon>Platyhelminthes</taxon>
        <taxon>Trematoda</taxon>
        <taxon>Digenea</taxon>
        <taxon>Plagiorchiida</taxon>
        <taxon>Echinostomata</taxon>
        <taxon>Echinostomatoidea</taxon>
        <taxon>Fasciolidae</taxon>
        <taxon>Fasciolopsis</taxon>
    </lineage>
</organism>
<proteinExistence type="inferred from homology"/>
<reference evidence="4" key="1">
    <citation type="submission" date="2019-05" db="EMBL/GenBank/DDBJ databases">
        <title>Annotation for the trematode Fasciolopsis buski.</title>
        <authorList>
            <person name="Choi Y.-J."/>
        </authorList>
    </citation>
    <scope>NUCLEOTIDE SEQUENCE</scope>
    <source>
        <strain evidence="4">HT</strain>
        <tissue evidence="4">Whole worm</tissue>
    </source>
</reference>
<feature type="non-terminal residue" evidence="4">
    <location>
        <position position="1"/>
    </location>
</feature>
<dbReference type="SMART" id="SM00155">
    <property type="entry name" value="PLDc"/>
    <property type="match status" value="2"/>
</dbReference>
<protein>
    <submittedName>
        <fullName evidence="4">Phospholipase D family member 3</fullName>
    </submittedName>
</protein>
<dbReference type="CDD" id="cd09106">
    <property type="entry name" value="PLDc_vPLD3_4_5_like_1"/>
    <property type="match status" value="1"/>
</dbReference>
<dbReference type="InterPro" id="IPR032803">
    <property type="entry name" value="PLDc_3"/>
</dbReference>